<sequence length="98" mass="10848">MGAWQPWDFAVNYMLRISPVMYWAFQACPLSLFANKPDTTPGYDTAFILSLMDPTCATAVAGMSCETVIVVNATIQNVFISLLMGYFEDKTLSFAFAP</sequence>
<proteinExistence type="predicted"/>
<reference evidence="1" key="1">
    <citation type="submission" date="2022-04" db="EMBL/GenBank/DDBJ databases">
        <title>Genome of the entomopathogenic fungus Entomophthora muscae.</title>
        <authorList>
            <person name="Elya C."/>
            <person name="Lovett B.R."/>
            <person name="Lee E."/>
            <person name="Macias A.M."/>
            <person name="Hajek A.E."/>
            <person name="De Bivort B.L."/>
            <person name="Kasson M.T."/>
            <person name="De Fine Licht H.H."/>
            <person name="Stajich J.E."/>
        </authorList>
    </citation>
    <scope>NUCLEOTIDE SEQUENCE</scope>
    <source>
        <strain evidence="1">Berkeley</strain>
    </source>
</reference>
<keyword evidence="2" id="KW-1185">Reference proteome</keyword>
<organism evidence="1 2">
    <name type="scientific">Entomophthora muscae</name>
    <dbReference type="NCBI Taxonomy" id="34485"/>
    <lineage>
        <taxon>Eukaryota</taxon>
        <taxon>Fungi</taxon>
        <taxon>Fungi incertae sedis</taxon>
        <taxon>Zoopagomycota</taxon>
        <taxon>Entomophthoromycotina</taxon>
        <taxon>Entomophthoromycetes</taxon>
        <taxon>Entomophthorales</taxon>
        <taxon>Entomophthoraceae</taxon>
        <taxon>Entomophthora</taxon>
    </lineage>
</organism>
<dbReference type="Proteomes" id="UP001165960">
    <property type="component" value="Unassembled WGS sequence"/>
</dbReference>
<accession>A0ACC2UIB4</accession>
<evidence type="ECO:0000313" key="1">
    <source>
        <dbReference type="EMBL" id="KAJ9086563.1"/>
    </source>
</evidence>
<name>A0ACC2UIB4_9FUNG</name>
<comment type="caution">
    <text evidence="1">The sequence shown here is derived from an EMBL/GenBank/DDBJ whole genome shotgun (WGS) entry which is preliminary data.</text>
</comment>
<protein>
    <submittedName>
        <fullName evidence="1">Uncharacterized protein</fullName>
    </submittedName>
</protein>
<evidence type="ECO:0000313" key="2">
    <source>
        <dbReference type="Proteomes" id="UP001165960"/>
    </source>
</evidence>
<gene>
    <name evidence="1" type="ORF">DSO57_1002690</name>
</gene>
<dbReference type="EMBL" id="QTSX02000716">
    <property type="protein sequence ID" value="KAJ9086563.1"/>
    <property type="molecule type" value="Genomic_DNA"/>
</dbReference>